<sequence>PASKSGPESLWQKEERVHRRGGAAPVARAPSVRCPGNTSVFAPRRFAPHSTALSPRTRAETCAGERGTRRARILVHYNATQAHALRALPCPRQKRATVAASIRGDGALTAMDHRVFLAAGHAGKSWVARATPARRHVTRGCAHRARWRRHRCAIAARRSAWQSARKDTPCGCGSGRFMQKTPLSAASRPSQRKEQGERRAGMAATSVPISAGGSSPAASICVPEDVTSKTKSPACAGVTLPP</sequence>
<proteinExistence type="predicted"/>
<organism evidence="2 3">
    <name type="scientific">Olpidium bornovanus</name>
    <dbReference type="NCBI Taxonomy" id="278681"/>
    <lineage>
        <taxon>Eukaryota</taxon>
        <taxon>Fungi</taxon>
        <taxon>Fungi incertae sedis</taxon>
        <taxon>Olpidiomycota</taxon>
        <taxon>Olpidiomycotina</taxon>
        <taxon>Olpidiomycetes</taxon>
        <taxon>Olpidiales</taxon>
        <taxon>Olpidiaceae</taxon>
        <taxon>Olpidium</taxon>
    </lineage>
</organism>
<keyword evidence="3" id="KW-1185">Reference proteome</keyword>
<feature type="non-terminal residue" evidence="2">
    <location>
        <position position="1"/>
    </location>
</feature>
<evidence type="ECO:0000256" key="1">
    <source>
        <dbReference type="SAM" id="MobiDB-lite"/>
    </source>
</evidence>
<feature type="compositionally biased region" description="Basic and acidic residues" evidence="1">
    <location>
        <begin position="191"/>
        <end position="200"/>
    </location>
</feature>
<feature type="region of interest" description="Disordered" evidence="1">
    <location>
        <begin position="1"/>
        <end position="31"/>
    </location>
</feature>
<reference evidence="2 3" key="1">
    <citation type="journal article" name="Sci. Rep.">
        <title>Genome-scale phylogenetic analyses confirm Olpidium as the closest living zoosporic fungus to the non-flagellated, terrestrial fungi.</title>
        <authorList>
            <person name="Chang Y."/>
            <person name="Rochon D."/>
            <person name="Sekimoto S."/>
            <person name="Wang Y."/>
            <person name="Chovatia M."/>
            <person name="Sandor L."/>
            <person name="Salamov A."/>
            <person name="Grigoriev I.V."/>
            <person name="Stajich J.E."/>
            <person name="Spatafora J.W."/>
        </authorList>
    </citation>
    <scope>NUCLEOTIDE SEQUENCE [LARGE SCALE GENOMIC DNA]</scope>
    <source>
        <strain evidence="2">S191</strain>
    </source>
</reference>
<accession>A0A8H7ZT09</accession>
<evidence type="ECO:0000313" key="3">
    <source>
        <dbReference type="Proteomes" id="UP000673691"/>
    </source>
</evidence>
<feature type="region of interest" description="Disordered" evidence="1">
    <location>
        <begin position="165"/>
        <end position="242"/>
    </location>
</feature>
<comment type="caution">
    <text evidence="2">The sequence shown here is derived from an EMBL/GenBank/DDBJ whole genome shotgun (WGS) entry which is preliminary data.</text>
</comment>
<protein>
    <submittedName>
        <fullName evidence="2">Uncharacterized protein</fullName>
    </submittedName>
</protein>
<name>A0A8H7ZT09_9FUNG</name>
<evidence type="ECO:0000313" key="2">
    <source>
        <dbReference type="EMBL" id="KAG5458770.1"/>
    </source>
</evidence>
<dbReference type="AlphaFoldDB" id="A0A8H7ZT09"/>
<dbReference type="EMBL" id="JAEFCI010007948">
    <property type="protein sequence ID" value="KAG5458770.1"/>
    <property type="molecule type" value="Genomic_DNA"/>
</dbReference>
<dbReference type="Proteomes" id="UP000673691">
    <property type="component" value="Unassembled WGS sequence"/>
</dbReference>
<feature type="compositionally biased region" description="Low complexity" evidence="1">
    <location>
        <begin position="208"/>
        <end position="220"/>
    </location>
</feature>
<gene>
    <name evidence="2" type="ORF">BJ554DRAFT_948</name>
</gene>